<dbReference type="PANTHER" id="PTHR46579:SF2">
    <property type="entry name" value="C2H2-TYPE DOMAIN-CONTAINING PROTEIN"/>
    <property type="match status" value="1"/>
</dbReference>
<gene>
    <name evidence="1" type="ORF">NEMVEDRAFT_v1g219738</name>
</gene>
<dbReference type="OMA" id="PANDYNC"/>
<evidence type="ECO:0000313" key="2">
    <source>
        <dbReference type="Proteomes" id="UP000001593"/>
    </source>
</evidence>
<reference evidence="1 2" key="1">
    <citation type="journal article" date="2007" name="Science">
        <title>Sea anemone genome reveals ancestral eumetazoan gene repertoire and genomic organization.</title>
        <authorList>
            <person name="Putnam N.H."/>
            <person name="Srivastava M."/>
            <person name="Hellsten U."/>
            <person name="Dirks B."/>
            <person name="Chapman J."/>
            <person name="Salamov A."/>
            <person name="Terry A."/>
            <person name="Shapiro H."/>
            <person name="Lindquist E."/>
            <person name="Kapitonov V.V."/>
            <person name="Jurka J."/>
            <person name="Genikhovich G."/>
            <person name="Grigoriev I.V."/>
            <person name="Lucas S.M."/>
            <person name="Steele R.E."/>
            <person name="Finnerty J.R."/>
            <person name="Technau U."/>
            <person name="Martindale M.Q."/>
            <person name="Rokhsar D.S."/>
        </authorList>
    </citation>
    <scope>NUCLEOTIDE SEQUENCE [LARGE SCALE GENOMIC DNA]</scope>
    <source>
        <strain evidence="2">CH2 X CH6</strain>
    </source>
</reference>
<accession>A7SYZ8</accession>
<dbReference type="AlphaFoldDB" id="A7SYZ8"/>
<organism evidence="1 2">
    <name type="scientific">Nematostella vectensis</name>
    <name type="common">Starlet sea anemone</name>
    <dbReference type="NCBI Taxonomy" id="45351"/>
    <lineage>
        <taxon>Eukaryota</taxon>
        <taxon>Metazoa</taxon>
        <taxon>Cnidaria</taxon>
        <taxon>Anthozoa</taxon>
        <taxon>Hexacorallia</taxon>
        <taxon>Actiniaria</taxon>
        <taxon>Edwardsiidae</taxon>
        <taxon>Nematostella</taxon>
    </lineage>
</organism>
<dbReference type="STRING" id="45351.A7SYZ8"/>
<dbReference type="eggNOG" id="ENOG502RYVJ">
    <property type="taxonomic scope" value="Eukaryota"/>
</dbReference>
<proteinExistence type="predicted"/>
<dbReference type="PANTHER" id="PTHR46579">
    <property type="entry name" value="F5/8 TYPE C DOMAIN-CONTAINING PROTEIN-RELATED"/>
    <property type="match status" value="1"/>
</dbReference>
<dbReference type="PhylomeDB" id="A7SYZ8"/>
<dbReference type="EMBL" id="DS469940">
    <property type="protein sequence ID" value="EDO31067.1"/>
    <property type="molecule type" value="Genomic_DNA"/>
</dbReference>
<dbReference type="InParanoid" id="A7SYZ8"/>
<dbReference type="Proteomes" id="UP000001593">
    <property type="component" value="Unassembled WGS sequence"/>
</dbReference>
<keyword evidence="2" id="KW-1185">Reference proteome</keyword>
<name>A7SYZ8_NEMVE</name>
<evidence type="ECO:0000313" key="1">
    <source>
        <dbReference type="EMBL" id="EDO31067.1"/>
    </source>
</evidence>
<sequence length="350" mass="39742">MAASRKFCVECGKNFSKSAYYLHTPCSKTSKSHSERSGCSKCLKEFATSSFESKTDFSGYDTDNWEPRTNDIHRLHANSALNASCKTQLQQVVRDTGARYSALYQLPYYDAVRFLVIDPMHCLFLGIAKHCLTLWKQEGLLIPSKVATGFSGFSADQWKNWVCYYSLFALKGILPSRHYDLWSHYVSACRYMCSRSISPEQCANAEKELLEFCKGFQSIYGAERCTPNMHLSCHLGDCVKDYGPVYGFWCFSFERFNGIMGNYHKNNHNIGVQFMRKFTRDTRLHAMPFPDNCKEMFSVLPACSEGSVADTLHAGHITLQVSPRPPIKRVALDCLESAAMADLSKKSHDW</sequence>
<dbReference type="HOGENOM" id="CLU_768501_0_0_1"/>
<protein>
    <submittedName>
        <fullName evidence="1">Uncharacterized protein</fullName>
    </submittedName>
</protein>